<sequence>MELISGKMTSKGQVTIPAEIRKRLNLKEGDQLVFMIDENNKLNVQPIKKKSFREVVGRVKVDQPIDFELIRKMSQESASKEWNEEMTKD</sequence>
<dbReference type="Proteomes" id="UP001139179">
    <property type="component" value="Unassembled WGS sequence"/>
</dbReference>
<dbReference type="Gene3D" id="2.10.260.10">
    <property type="match status" value="1"/>
</dbReference>
<comment type="caution">
    <text evidence="3">The sequence shown here is derived from an EMBL/GenBank/DDBJ whole genome shotgun (WGS) entry which is preliminary data.</text>
</comment>
<evidence type="ECO:0000313" key="4">
    <source>
        <dbReference type="Proteomes" id="UP001139179"/>
    </source>
</evidence>
<dbReference type="InterPro" id="IPR037914">
    <property type="entry name" value="SpoVT-AbrB_sf"/>
</dbReference>
<protein>
    <submittedName>
        <fullName evidence="3">AbrB/MazE/SpoVT family DNA-binding domain-containing protein</fullName>
    </submittedName>
</protein>
<dbReference type="NCBIfam" id="TIGR01439">
    <property type="entry name" value="lp_hng_hel_AbrB"/>
    <property type="match status" value="1"/>
</dbReference>
<dbReference type="AlphaFoldDB" id="A0A9X2DP75"/>
<dbReference type="Pfam" id="PF04014">
    <property type="entry name" value="MazE_antitoxin"/>
    <property type="match status" value="1"/>
</dbReference>
<dbReference type="InterPro" id="IPR052975">
    <property type="entry name" value="Repressor-like_regulatory"/>
</dbReference>
<dbReference type="GO" id="GO:0003677">
    <property type="term" value="F:DNA binding"/>
    <property type="evidence" value="ECO:0007669"/>
    <property type="project" value="UniProtKB-UniRule"/>
</dbReference>
<reference evidence="3" key="1">
    <citation type="submission" date="2022-05" db="EMBL/GenBank/DDBJ databases">
        <title>Comparative Genomics of Spacecraft Associated Microbes.</title>
        <authorList>
            <person name="Tran M.T."/>
            <person name="Wright A."/>
            <person name="Seuylemezian A."/>
            <person name="Eisen J."/>
            <person name="Coil D."/>
        </authorList>
    </citation>
    <scope>NUCLEOTIDE SEQUENCE</scope>
    <source>
        <strain evidence="3">214.1.1</strain>
    </source>
</reference>
<evidence type="ECO:0000256" key="1">
    <source>
        <dbReference type="PROSITE-ProRule" id="PRU01076"/>
    </source>
</evidence>
<dbReference type="SMART" id="SM00966">
    <property type="entry name" value="SpoVT_AbrB"/>
    <property type="match status" value="1"/>
</dbReference>
<dbReference type="EMBL" id="JAMBOL010000005">
    <property type="protein sequence ID" value="MCM3714106.1"/>
    <property type="molecule type" value="Genomic_DNA"/>
</dbReference>
<evidence type="ECO:0000259" key="2">
    <source>
        <dbReference type="PROSITE" id="PS51740"/>
    </source>
</evidence>
<name>A0A9X2DP75_9BACI</name>
<dbReference type="PROSITE" id="PS51740">
    <property type="entry name" value="SPOVT_ABRB"/>
    <property type="match status" value="1"/>
</dbReference>
<accession>A0A9X2DP75</accession>
<keyword evidence="1 3" id="KW-0238">DNA-binding</keyword>
<proteinExistence type="predicted"/>
<dbReference type="PANTHER" id="PTHR34860">
    <property type="entry name" value="REPRESSOR-LIKE PROTEIN SSO7C3"/>
    <property type="match status" value="1"/>
</dbReference>
<dbReference type="PANTHER" id="PTHR34860:SF6">
    <property type="entry name" value="REPRESSOR-LIKE PROTEIN SSO7C3"/>
    <property type="match status" value="1"/>
</dbReference>
<keyword evidence="4" id="KW-1185">Reference proteome</keyword>
<organism evidence="3 4">
    <name type="scientific">Halalkalibacter oceani</name>
    <dbReference type="NCBI Taxonomy" id="1653776"/>
    <lineage>
        <taxon>Bacteria</taxon>
        <taxon>Bacillati</taxon>
        <taxon>Bacillota</taxon>
        <taxon>Bacilli</taxon>
        <taxon>Bacillales</taxon>
        <taxon>Bacillaceae</taxon>
        <taxon>Halalkalibacter</taxon>
    </lineage>
</organism>
<gene>
    <name evidence="3" type="ORF">M3202_08405</name>
</gene>
<dbReference type="InterPro" id="IPR007159">
    <property type="entry name" value="SpoVT-AbrB_dom"/>
</dbReference>
<dbReference type="SUPFAM" id="SSF89447">
    <property type="entry name" value="AbrB/MazE/MraZ-like"/>
    <property type="match status" value="1"/>
</dbReference>
<evidence type="ECO:0000313" key="3">
    <source>
        <dbReference type="EMBL" id="MCM3714106.1"/>
    </source>
</evidence>
<dbReference type="RefSeq" id="WP_251222893.1">
    <property type="nucleotide sequence ID" value="NZ_JAMBOL010000005.1"/>
</dbReference>
<feature type="domain" description="SpoVT-AbrB" evidence="2">
    <location>
        <begin position="3"/>
        <end position="49"/>
    </location>
</feature>